<accession>A0A4R6JL33</accession>
<keyword evidence="3" id="KW-1185">Reference proteome</keyword>
<dbReference type="InterPro" id="IPR034660">
    <property type="entry name" value="DinB/YfiT-like"/>
</dbReference>
<dbReference type="Gene3D" id="1.20.120.450">
    <property type="entry name" value="dinb family like domain"/>
    <property type="match status" value="1"/>
</dbReference>
<dbReference type="RefSeq" id="WP_239080394.1">
    <property type="nucleotide sequence ID" value="NZ_BOMD01000071.1"/>
</dbReference>
<dbReference type="AlphaFoldDB" id="A0A4R6JL33"/>
<evidence type="ECO:0000256" key="1">
    <source>
        <dbReference type="SAM" id="MobiDB-lite"/>
    </source>
</evidence>
<dbReference type="InterPro" id="IPR007061">
    <property type="entry name" value="MST-like"/>
</dbReference>
<proteinExistence type="predicted"/>
<reference evidence="2 3" key="1">
    <citation type="submission" date="2019-03" db="EMBL/GenBank/DDBJ databases">
        <title>Sequencing the genomes of 1000 actinobacteria strains.</title>
        <authorList>
            <person name="Klenk H.-P."/>
        </authorList>
    </citation>
    <scope>NUCLEOTIDE SEQUENCE [LARGE SCALE GENOMIC DNA]</scope>
    <source>
        <strain evidence="2 3">DSM 43805</strain>
    </source>
</reference>
<evidence type="ECO:0000313" key="3">
    <source>
        <dbReference type="Proteomes" id="UP000294901"/>
    </source>
</evidence>
<name>A0A4R6JL33_9ACTN</name>
<dbReference type="Proteomes" id="UP000294901">
    <property type="component" value="Unassembled WGS sequence"/>
</dbReference>
<dbReference type="EMBL" id="SNWR01000001">
    <property type="protein sequence ID" value="TDO36819.1"/>
    <property type="molecule type" value="Genomic_DNA"/>
</dbReference>
<feature type="region of interest" description="Disordered" evidence="1">
    <location>
        <begin position="1"/>
        <end position="45"/>
    </location>
</feature>
<dbReference type="SUPFAM" id="SSF109854">
    <property type="entry name" value="DinB/YfiT-like putative metalloenzymes"/>
    <property type="match status" value="1"/>
</dbReference>
<gene>
    <name evidence="2" type="ORF">C8E87_0402</name>
</gene>
<sequence>MLRKGRATGPADQTERSAHPTTRSVTLMPPSTRARKHKDTGPEWTAPGEKATLVGFLDYLRTSIMDKIAGVPEPEVRTAGVPSGTNLLGLLKHVNAVERFYFLEEPITNMRRTFQPTRDETVESLLAGYRATVAQANQVIATWTDLSRPAPRPPGRRALPPSQRWVLVHMIEEVARHAGHADILREQIDGSTGR</sequence>
<organism evidence="2 3">
    <name type="scientific">Paractinoplanes brasiliensis</name>
    <dbReference type="NCBI Taxonomy" id="52695"/>
    <lineage>
        <taxon>Bacteria</taxon>
        <taxon>Bacillati</taxon>
        <taxon>Actinomycetota</taxon>
        <taxon>Actinomycetes</taxon>
        <taxon>Micromonosporales</taxon>
        <taxon>Micromonosporaceae</taxon>
        <taxon>Paractinoplanes</taxon>
    </lineage>
</organism>
<evidence type="ECO:0000313" key="2">
    <source>
        <dbReference type="EMBL" id="TDO36819.1"/>
    </source>
</evidence>
<comment type="caution">
    <text evidence="2">The sequence shown here is derived from an EMBL/GenBank/DDBJ whole genome shotgun (WGS) entry which is preliminary data.</text>
</comment>
<protein>
    <submittedName>
        <fullName evidence="2">Uncharacterized protein DUF664</fullName>
    </submittedName>
</protein>
<dbReference type="Pfam" id="PF04978">
    <property type="entry name" value="MST"/>
    <property type="match status" value="1"/>
</dbReference>